<organism evidence="4 5">
    <name type="scientific">Moorena producens PAL-8-15-08-1</name>
    <dbReference type="NCBI Taxonomy" id="1458985"/>
    <lineage>
        <taxon>Bacteria</taxon>
        <taxon>Bacillati</taxon>
        <taxon>Cyanobacteriota</taxon>
        <taxon>Cyanophyceae</taxon>
        <taxon>Coleofasciculales</taxon>
        <taxon>Coleofasciculaceae</taxon>
        <taxon>Moorena</taxon>
    </lineage>
</organism>
<evidence type="ECO:0000313" key="4">
    <source>
        <dbReference type="EMBL" id="AOX04064.1"/>
    </source>
</evidence>
<name>A0A1D8U2Q5_9CYAN</name>
<proteinExistence type="inferred from homology"/>
<evidence type="ECO:0000259" key="3">
    <source>
        <dbReference type="Pfam" id="PF02230"/>
    </source>
</evidence>
<dbReference type="KEGG" id="mpro:BJP34_01230"/>
<gene>
    <name evidence="4" type="ORF">BJP34_01230</name>
</gene>
<evidence type="ECO:0000256" key="1">
    <source>
        <dbReference type="ARBA" id="ARBA00006499"/>
    </source>
</evidence>
<comment type="similarity">
    <text evidence="1">Belongs to the AB hydrolase superfamily. AB hydrolase 2 family.</text>
</comment>
<dbReference type="GO" id="GO:0016787">
    <property type="term" value="F:hydrolase activity"/>
    <property type="evidence" value="ECO:0007669"/>
    <property type="project" value="UniProtKB-KW"/>
</dbReference>
<dbReference type="Pfam" id="PF02230">
    <property type="entry name" value="Abhydrolase_2"/>
    <property type="match status" value="1"/>
</dbReference>
<keyword evidence="2" id="KW-0378">Hydrolase</keyword>
<sequence length="203" mass="22201">MSLEAISIPPPNGQRPARLVVALHGWGANAQAVASLVPSLNLPNTQFLIPDAPFSHPQVTGGRMWYDLARDDYRGLEESEERLSYWLNSLQGFTGIPLSSTILCGFSQGGAMALDVGLTLPLAGLASLSGYMHRTPQQVDSSLPSILIVHGRQDTVVPLSAAHRLRDYLLNSGAAVQYRELDMGHEISLELLELLREFILFNR</sequence>
<evidence type="ECO:0000256" key="2">
    <source>
        <dbReference type="ARBA" id="ARBA00022801"/>
    </source>
</evidence>
<dbReference type="Proteomes" id="UP000177870">
    <property type="component" value="Chromosome"/>
</dbReference>
<dbReference type="InterPro" id="IPR050565">
    <property type="entry name" value="LYPA1-2/EST-like"/>
</dbReference>
<dbReference type="InterPro" id="IPR029058">
    <property type="entry name" value="AB_hydrolase_fold"/>
</dbReference>
<accession>A0A1D8U2Q5</accession>
<dbReference type="OrthoDB" id="9801763at2"/>
<dbReference type="AlphaFoldDB" id="A0A1D8U2Q5"/>
<dbReference type="InterPro" id="IPR003140">
    <property type="entry name" value="PLipase/COase/thioEstase"/>
</dbReference>
<dbReference type="SUPFAM" id="SSF53474">
    <property type="entry name" value="alpha/beta-Hydrolases"/>
    <property type="match status" value="1"/>
</dbReference>
<reference evidence="5" key="1">
    <citation type="submission" date="2016-10" db="EMBL/GenBank/DDBJ databases">
        <title>Comparative genomics uncovers the prolific and rare metabolic potential of the cyanobacterial genus Moorea.</title>
        <authorList>
            <person name="Leao T."/>
            <person name="Castelao G."/>
            <person name="Korobeynikov A."/>
            <person name="Monroe E.A."/>
            <person name="Podell S."/>
            <person name="Glukhov E."/>
            <person name="Allen E."/>
            <person name="Gerwick W.H."/>
            <person name="Gerwick L."/>
        </authorList>
    </citation>
    <scope>NUCLEOTIDE SEQUENCE [LARGE SCALE GENOMIC DNA]</scope>
    <source>
        <strain evidence="5">PAL-8-15-08-1</strain>
    </source>
</reference>
<dbReference type="PANTHER" id="PTHR10655">
    <property type="entry name" value="LYSOPHOSPHOLIPASE-RELATED"/>
    <property type="match status" value="1"/>
</dbReference>
<dbReference type="PANTHER" id="PTHR10655:SF17">
    <property type="entry name" value="LYSOPHOSPHOLIPASE-LIKE PROTEIN 1"/>
    <property type="match status" value="1"/>
</dbReference>
<feature type="domain" description="Phospholipase/carboxylesterase/thioesterase" evidence="3">
    <location>
        <begin position="13"/>
        <end position="199"/>
    </location>
</feature>
<dbReference type="EMBL" id="CP017599">
    <property type="protein sequence ID" value="AOX04064.1"/>
    <property type="molecule type" value="Genomic_DNA"/>
</dbReference>
<dbReference type="RefSeq" id="WP_070396428.1">
    <property type="nucleotide sequence ID" value="NZ_CP017599.1"/>
</dbReference>
<dbReference type="Gene3D" id="3.40.50.1820">
    <property type="entry name" value="alpha/beta hydrolase"/>
    <property type="match status" value="1"/>
</dbReference>
<protein>
    <submittedName>
        <fullName evidence="4">Serine esterase</fullName>
    </submittedName>
</protein>
<evidence type="ECO:0000313" key="5">
    <source>
        <dbReference type="Proteomes" id="UP000177870"/>
    </source>
</evidence>
<dbReference type="STRING" id="1458985.BJP34_01230"/>